<evidence type="ECO:0000256" key="2">
    <source>
        <dbReference type="SAM" id="MobiDB-lite"/>
    </source>
</evidence>
<proteinExistence type="predicted"/>
<keyword evidence="1" id="KW-0175">Coiled coil</keyword>
<feature type="signal peptide" evidence="3">
    <location>
        <begin position="1"/>
        <end position="16"/>
    </location>
</feature>
<reference evidence="5" key="1">
    <citation type="journal article" date="2023" name="Commun. Biol.">
        <title>Genome analysis of Parmales, the sister group of diatoms, reveals the evolutionary specialization of diatoms from phago-mixotrophs to photoautotrophs.</title>
        <authorList>
            <person name="Ban H."/>
            <person name="Sato S."/>
            <person name="Yoshikawa S."/>
            <person name="Yamada K."/>
            <person name="Nakamura Y."/>
            <person name="Ichinomiya M."/>
            <person name="Sato N."/>
            <person name="Blanc-Mathieu R."/>
            <person name="Endo H."/>
            <person name="Kuwata A."/>
            <person name="Ogata H."/>
        </authorList>
    </citation>
    <scope>NUCLEOTIDE SEQUENCE [LARGE SCALE GENOMIC DNA]</scope>
    <source>
        <strain evidence="5">NIES 3700</strain>
    </source>
</reference>
<organism evidence="4 5">
    <name type="scientific">Triparma laevis f. longispina</name>
    <dbReference type="NCBI Taxonomy" id="1714387"/>
    <lineage>
        <taxon>Eukaryota</taxon>
        <taxon>Sar</taxon>
        <taxon>Stramenopiles</taxon>
        <taxon>Ochrophyta</taxon>
        <taxon>Bolidophyceae</taxon>
        <taxon>Parmales</taxon>
        <taxon>Triparmaceae</taxon>
        <taxon>Triparma</taxon>
    </lineage>
</organism>
<dbReference type="AlphaFoldDB" id="A0A9W7C2L1"/>
<keyword evidence="3" id="KW-0732">Signal</keyword>
<feature type="region of interest" description="Disordered" evidence="2">
    <location>
        <begin position="34"/>
        <end position="53"/>
    </location>
</feature>
<comment type="caution">
    <text evidence="4">The sequence shown here is derived from an EMBL/GenBank/DDBJ whole genome shotgun (WGS) entry which is preliminary data.</text>
</comment>
<evidence type="ECO:0000256" key="3">
    <source>
        <dbReference type="SAM" id="SignalP"/>
    </source>
</evidence>
<dbReference type="OrthoDB" id="203922at2759"/>
<feature type="chain" id="PRO_5040947716" evidence="3">
    <location>
        <begin position="17"/>
        <end position="226"/>
    </location>
</feature>
<dbReference type="Proteomes" id="UP001165122">
    <property type="component" value="Unassembled WGS sequence"/>
</dbReference>
<evidence type="ECO:0000313" key="5">
    <source>
        <dbReference type="Proteomes" id="UP001165122"/>
    </source>
</evidence>
<gene>
    <name evidence="4" type="ORF">TrLO_g501</name>
</gene>
<keyword evidence="5" id="KW-1185">Reference proteome</keyword>
<evidence type="ECO:0000313" key="4">
    <source>
        <dbReference type="EMBL" id="GMI01098.1"/>
    </source>
</evidence>
<sequence length="226" mass="23698">MKYVVFLAAIFATASAFVPNLSFVRRTSLFSDVEESVSSPPTPPPAAPSSSGGALVPIKEESIQFTAGVIGGLVGFSVAGPVGGAIGAGFANFASKTDEDVGDVVQNLSKTTLEVYNYFVKLDGKYALLNKAKEALQKSYDQLKESGGDPEALEKVEKALADTTGKINEVNDEYDVVGAGLQALGIVGDVTEKAVKKTIELNSEYKLTEKALDAIQKAIEKVKASA</sequence>
<accession>A0A9W7C2L1</accession>
<feature type="coiled-coil region" evidence="1">
    <location>
        <begin position="126"/>
        <end position="173"/>
    </location>
</feature>
<name>A0A9W7C2L1_9STRA</name>
<evidence type="ECO:0000256" key="1">
    <source>
        <dbReference type="SAM" id="Coils"/>
    </source>
</evidence>
<dbReference type="EMBL" id="BRXW01000030">
    <property type="protein sequence ID" value="GMI01098.1"/>
    <property type="molecule type" value="Genomic_DNA"/>
</dbReference>
<protein>
    <submittedName>
        <fullName evidence="4">Uncharacterized protein</fullName>
    </submittedName>
</protein>